<feature type="region of interest" description="Disordered" evidence="4">
    <location>
        <begin position="207"/>
        <end position="402"/>
    </location>
</feature>
<feature type="region of interest" description="Disordered" evidence="4">
    <location>
        <begin position="555"/>
        <end position="593"/>
    </location>
</feature>
<feature type="region of interest" description="Disordered" evidence="4">
    <location>
        <begin position="482"/>
        <end position="543"/>
    </location>
</feature>
<name>A0A2T7PYZ4_POMCA</name>
<feature type="compositionally biased region" description="Polar residues" evidence="4">
    <location>
        <begin position="282"/>
        <end position="317"/>
    </location>
</feature>
<evidence type="ECO:0000313" key="7">
    <source>
        <dbReference type="Proteomes" id="UP000245119"/>
    </source>
</evidence>
<sequence length="705" mass="77148">MENEQETRKERGVGESMSSQQEKDDPSLSTLKEKTPICISFKILGSHDHQSMQHQPKGYSGIFGDGSPAERSHGPHSDSPGSRQSPRYYNKPPYLERPKEKRGSLSLAETKVNQYLATGSIGQNAPDAHASRDHRDREKQHRQEGNNDNSHHSHEKGSKKDHKDGKERDHRAEVQKSAVRVCGDWSEHISSSGKRYYYNCKTEVSQWEKPKEWHDGGKTPDKSKDGRGPRPVPSSTHPRTGGEERPRHSNSGERHDGRCRPCHTESAGAEKHPQKLSERPKSQSLDAGSSSTVHVSTPGSNSVRSSAIQRSNSTTDTAHAHNHTGHSSHIGSTSHPELKRNNVYGYGSVTSDQAKKRNRHESESSRSLAGHLSHRTEEGHPDDMEISPGSTPTSSRLSSCAGTPQAAAIATLSGATTTSGNSYPHTSPSSAIHTVQNLPTTGASVISNISNTQHTSDLDLNRRAIQTLQELQKALTLHIKAQQSRGNAQSSATSSGTTSAQLQSQLTHLQHNLTSQLQQQQHQHLQHHGPPQQQTPPHHSSHTAVAALSHLPDVGLGHERERDGNESPLSDMSPRSSCRSPTPSTGSSQSAPTLGTSALSAAALKSQQSVNLTPSLSNYYNEKLIGHVLGWQADQLERQAERLRQEALALGSLHCSRVSVELKRARSLVRIAEIQSTIYEQRIMVLQQQRAEIENLKPHTSLLPS</sequence>
<feature type="region of interest" description="Disordered" evidence="4">
    <location>
        <begin position="47"/>
        <end position="186"/>
    </location>
</feature>
<evidence type="ECO:0000256" key="4">
    <source>
        <dbReference type="SAM" id="MobiDB-lite"/>
    </source>
</evidence>
<feature type="compositionally biased region" description="Basic and acidic residues" evidence="4">
    <location>
        <begin position="21"/>
        <end position="33"/>
    </location>
</feature>
<dbReference type="PROSITE" id="PS50020">
    <property type="entry name" value="WW_DOMAIN_2"/>
    <property type="match status" value="1"/>
</dbReference>
<dbReference type="PROSITE" id="PS01159">
    <property type="entry name" value="WW_DOMAIN_1"/>
    <property type="match status" value="1"/>
</dbReference>
<dbReference type="OrthoDB" id="10072039at2759"/>
<dbReference type="GO" id="GO:0003682">
    <property type="term" value="F:chromatin binding"/>
    <property type="evidence" value="ECO:0007669"/>
    <property type="project" value="TreeGrafter"/>
</dbReference>
<dbReference type="InterPro" id="IPR001202">
    <property type="entry name" value="WW_dom"/>
</dbReference>
<feature type="compositionally biased region" description="Basic and acidic residues" evidence="4">
    <location>
        <begin position="374"/>
        <end position="383"/>
    </location>
</feature>
<dbReference type="GO" id="GO:0005634">
    <property type="term" value="C:nucleus"/>
    <property type="evidence" value="ECO:0007669"/>
    <property type="project" value="UniProtKB-SubCell"/>
</dbReference>
<dbReference type="PANTHER" id="PTHR15911:SF6">
    <property type="entry name" value="WW DOMAIN-CONTAINING ADAPTER PROTEIN WITH COILED-COIL"/>
    <property type="match status" value="1"/>
</dbReference>
<dbReference type="CDD" id="cd00201">
    <property type="entry name" value="WW"/>
    <property type="match status" value="1"/>
</dbReference>
<evidence type="ECO:0000313" key="6">
    <source>
        <dbReference type="EMBL" id="PVD38645.1"/>
    </source>
</evidence>
<keyword evidence="2" id="KW-0156">Chromatin regulator</keyword>
<dbReference type="Pfam" id="PF00397">
    <property type="entry name" value="WW"/>
    <property type="match status" value="1"/>
</dbReference>
<feature type="compositionally biased region" description="Basic and acidic residues" evidence="4">
    <location>
        <begin position="129"/>
        <end position="174"/>
    </location>
</feature>
<organism evidence="6 7">
    <name type="scientific">Pomacea canaliculata</name>
    <name type="common">Golden apple snail</name>
    <dbReference type="NCBI Taxonomy" id="400727"/>
    <lineage>
        <taxon>Eukaryota</taxon>
        <taxon>Metazoa</taxon>
        <taxon>Spiralia</taxon>
        <taxon>Lophotrochozoa</taxon>
        <taxon>Mollusca</taxon>
        <taxon>Gastropoda</taxon>
        <taxon>Caenogastropoda</taxon>
        <taxon>Architaenioglossa</taxon>
        <taxon>Ampullarioidea</taxon>
        <taxon>Ampullariidae</taxon>
        <taxon>Pomacea</taxon>
    </lineage>
</organism>
<feature type="compositionally biased region" description="Low complexity" evidence="4">
    <location>
        <begin position="486"/>
        <end position="538"/>
    </location>
</feature>
<reference evidence="6 7" key="1">
    <citation type="submission" date="2018-04" db="EMBL/GenBank/DDBJ databases">
        <title>The genome of golden apple snail Pomacea canaliculata provides insight into stress tolerance and invasive adaptation.</title>
        <authorList>
            <person name="Liu C."/>
            <person name="Liu B."/>
            <person name="Ren Y."/>
            <person name="Zhang Y."/>
            <person name="Wang H."/>
            <person name="Li S."/>
            <person name="Jiang F."/>
            <person name="Yin L."/>
            <person name="Zhang G."/>
            <person name="Qian W."/>
            <person name="Fan W."/>
        </authorList>
    </citation>
    <scope>NUCLEOTIDE SEQUENCE [LARGE SCALE GENOMIC DNA]</scope>
    <source>
        <strain evidence="6">SZHN2017</strain>
        <tissue evidence="6">Muscle</tissue>
    </source>
</reference>
<dbReference type="Proteomes" id="UP000245119">
    <property type="component" value="Linkage Group LG1"/>
</dbReference>
<dbReference type="EMBL" id="PZQS01000001">
    <property type="protein sequence ID" value="PVD38645.1"/>
    <property type="molecule type" value="Genomic_DNA"/>
</dbReference>
<evidence type="ECO:0000256" key="2">
    <source>
        <dbReference type="ARBA" id="ARBA00022853"/>
    </source>
</evidence>
<feature type="compositionally biased region" description="Basic and acidic residues" evidence="4">
    <location>
        <begin position="556"/>
        <end position="565"/>
    </location>
</feature>
<dbReference type="GO" id="GO:0000993">
    <property type="term" value="F:RNA polymerase II complex binding"/>
    <property type="evidence" value="ECO:0007669"/>
    <property type="project" value="TreeGrafter"/>
</dbReference>
<dbReference type="STRING" id="400727.A0A2T7PYZ4"/>
<dbReference type="PANTHER" id="PTHR15911">
    <property type="entry name" value="WW DOMAIN-CONTAINING ADAPTER PROTEIN WITH COILED-COIL"/>
    <property type="match status" value="1"/>
</dbReference>
<dbReference type="Gene3D" id="2.20.70.10">
    <property type="match status" value="1"/>
</dbReference>
<dbReference type="GO" id="GO:1904263">
    <property type="term" value="P:positive regulation of TORC1 signaling"/>
    <property type="evidence" value="ECO:0007669"/>
    <property type="project" value="TreeGrafter"/>
</dbReference>
<protein>
    <recommendedName>
        <fullName evidence="5">WW domain-containing protein</fullName>
    </recommendedName>
</protein>
<comment type="subcellular location">
    <subcellularLocation>
        <location evidence="1">Nucleus</location>
    </subcellularLocation>
</comment>
<feature type="region of interest" description="Disordered" evidence="4">
    <location>
        <begin position="1"/>
        <end position="33"/>
    </location>
</feature>
<keyword evidence="7" id="KW-1185">Reference proteome</keyword>
<gene>
    <name evidence="6" type="ORF">C0Q70_01262</name>
</gene>
<evidence type="ECO:0000259" key="5">
    <source>
        <dbReference type="PROSITE" id="PS50020"/>
    </source>
</evidence>
<feature type="compositionally biased region" description="Polar residues" evidence="4">
    <location>
        <begin position="388"/>
        <end position="402"/>
    </location>
</feature>
<feature type="compositionally biased region" description="Basic and acidic residues" evidence="4">
    <location>
        <begin position="207"/>
        <end position="228"/>
    </location>
</feature>
<feature type="compositionally biased region" description="Low complexity" evidence="4">
    <location>
        <begin position="573"/>
        <end position="593"/>
    </location>
</feature>
<dbReference type="InterPro" id="IPR036020">
    <property type="entry name" value="WW_dom_sf"/>
</dbReference>
<dbReference type="SUPFAM" id="SSF51045">
    <property type="entry name" value="WW domain"/>
    <property type="match status" value="1"/>
</dbReference>
<feature type="compositionally biased region" description="Basic and acidic residues" evidence="4">
    <location>
        <begin position="94"/>
        <end position="103"/>
    </location>
</feature>
<evidence type="ECO:0000256" key="1">
    <source>
        <dbReference type="ARBA" id="ARBA00004123"/>
    </source>
</evidence>
<dbReference type="InterPro" id="IPR038867">
    <property type="entry name" value="WAC"/>
</dbReference>
<feature type="compositionally biased region" description="Basic and acidic residues" evidence="4">
    <location>
        <begin position="1"/>
        <end position="13"/>
    </location>
</feature>
<feature type="domain" description="WW" evidence="5">
    <location>
        <begin position="185"/>
        <end position="212"/>
    </location>
</feature>
<proteinExistence type="predicted"/>
<dbReference type="GO" id="GO:0006325">
    <property type="term" value="P:chromatin organization"/>
    <property type="evidence" value="ECO:0007669"/>
    <property type="project" value="UniProtKB-KW"/>
</dbReference>
<feature type="compositionally biased region" description="Basic and acidic residues" evidence="4">
    <location>
        <begin position="240"/>
        <end position="281"/>
    </location>
</feature>
<keyword evidence="3" id="KW-0539">Nucleus</keyword>
<feature type="compositionally biased region" description="Polar residues" evidence="4">
    <location>
        <begin position="111"/>
        <end position="123"/>
    </location>
</feature>
<evidence type="ECO:0000256" key="3">
    <source>
        <dbReference type="ARBA" id="ARBA00023242"/>
    </source>
</evidence>
<comment type="caution">
    <text evidence="6">The sequence shown here is derived from an EMBL/GenBank/DDBJ whole genome shotgun (WGS) entry which is preliminary data.</text>
</comment>
<dbReference type="SMART" id="SM00456">
    <property type="entry name" value="WW"/>
    <property type="match status" value="1"/>
</dbReference>
<accession>A0A2T7PYZ4</accession>
<dbReference type="GO" id="GO:0010506">
    <property type="term" value="P:regulation of autophagy"/>
    <property type="evidence" value="ECO:0007669"/>
    <property type="project" value="TreeGrafter"/>
</dbReference>
<dbReference type="AlphaFoldDB" id="A0A2T7PYZ4"/>